<accession>A0A1G6HQC6</accession>
<dbReference type="CDD" id="cd03216">
    <property type="entry name" value="ABC_Carb_Monos_I"/>
    <property type="match status" value="1"/>
</dbReference>
<sequence>MTQQPLLQVHNVSKIFGATRALSDANLEIHAGQIHSLLGRNGAGKSTLVNIIAGIYPPSDGAVLFEGQDLRTLNIFSRQELGIRLVPQHENSFPHLTVAENIFTGLLPTRHGLVDWKEINRIAAEELGAYGLHVDPRAKVSELSSIDARKLNIIRAMHSGAKLIILDEPTTALTNRERAELFEFVRDLRAMGTAFIFISHYLGEVLELSDSISVLRDGRMYPVENRAEATEARLATLVAGEDVELSQRHRDEAPGPEATYVVVHGLASEGLQDVSIDIRRGEILGVIGFPGSGAREFCRTLFGISKVTAGSIVADGKELHLSSPAEAIRQGIAYISFDRHREGIMPTFDVNENIGISSQAGKLRRAFGFIDLALQKSLSNQYRDALKIRTNSIDDDINSLSGGNQQKVIVSRLLNTDPRLLILDEPTVGIDIKSREEIIGTVLELTRGGMSAIYLTNDYEELLRVADRLVFFDEGRIVTVLDNEGITIEQLTAIRDRAKEGV</sequence>
<dbReference type="InterPro" id="IPR017871">
    <property type="entry name" value="ABC_transporter-like_CS"/>
</dbReference>
<dbReference type="CDD" id="cd03215">
    <property type="entry name" value="ABC_Carb_Monos_II"/>
    <property type="match status" value="1"/>
</dbReference>
<evidence type="ECO:0000256" key="5">
    <source>
        <dbReference type="ARBA" id="ARBA00022741"/>
    </source>
</evidence>
<dbReference type="SUPFAM" id="SSF52540">
    <property type="entry name" value="P-loop containing nucleoside triphosphate hydrolases"/>
    <property type="match status" value="2"/>
</dbReference>
<evidence type="ECO:0000313" key="11">
    <source>
        <dbReference type="Proteomes" id="UP000199086"/>
    </source>
</evidence>
<dbReference type="InterPro" id="IPR003439">
    <property type="entry name" value="ABC_transporter-like_ATP-bd"/>
</dbReference>
<evidence type="ECO:0000256" key="8">
    <source>
        <dbReference type="ARBA" id="ARBA00023136"/>
    </source>
</evidence>
<gene>
    <name evidence="10" type="ORF">GA0111570_11224</name>
</gene>
<keyword evidence="3" id="KW-0762">Sugar transport</keyword>
<keyword evidence="4" id="KW-0677">Repeat</keyword>
<dbReference type="InterPro" id="IPR027417">
    <property type="entry name" value="P-loop_NTPase"/>
</dbReference>
<evidence type="ECO:0000256" key="7">
    <source>
        <dbReference type="ARBA" id="ARBA00022967"/>
    </source>
</evidence>
<evidence type="ECO:0000259" key="9">
    <source>
        <dbReference type="PROSITE" id="PS50893"/>
    </source>
</evidence>
<dbReference type="SMART" id="SM00382">
    <property type="entry name" value="AAA"/>
    <property type="match status" value="2"/>
</dbReference>
<dbReference type="Proteomes" id="UP000199086">
    <property type="component" value="Unassembled WGS sequence"/>
</dbReference>
<dbReference type="GO" id="GO:0005524">
    <property type="term" value="F:ATP binding"/>
    <property type="evidence" value="ECO:0007669"/>
    <property type="project" value="UniProtKB-KW"/>
</dbReference>
<dbReference type="PROSITE" id="PS00211">
    <property type="entry name" value="ABC_TRANSPORTER_1"/>
    <property type="match status" value="1"/>
</dbReference>
<proteinExistence type="predicted"/>
<keyword evidence="2" id="KW-1003">Cell membrane</keyword>
<keyword evidence="11" id="KW-1185">Reference proteome</keyword>
<evidence type="ECO:0000256" key="6">
    <source>
        <dbReference type="ARBA" id="ARBA00022840"/>
    </source>
</evidence>
<dbReference type="STRING" id="1577474.GA0111570_11224"/>
<keyword evidence="1" id="KW-0813">Transport</keyword>
<evidence type="ECO:0000256" key="2">
    <source>
        <dbReference type="ARBA" id="ARBA00022475"/>
    </source>
</evidence>
<dbReference type="InterPro" id="IPR050107">
    <property type="entry name" value="ABC_carbohydrate_import_ATPase"/>
</dbReference>
<feature type="domain" description="ABC transporter" evidence="9">
    <location>
        <begin position="238"/>
        <end position="499"/>
    </location>
</feature>
<dbReference type="PANTHER" id="PTHR43790:SF3">
    <property type="entry name" value="D-ALLOSE IMPORT ATP-BINDING PROTEIN ALSA-RELATED"/>
    <property type="match status" value="1"/>
</dbReference>
<evidence type="ECO:0000256" key="4">
    <source>
        <dbReference type="ARBA" id="ARBA00022737"/>
    </source>
</evidence>
<keyword evidence="6 10" id="KW-0067">ATP-binding</keyword>
<dbReference type="InterPro" id="IPR003593">
    <property type="entry name" value="AAA+_ATPase"/>
</dbReference>
<dbReference type="EMBL" id="FMYF01000012">
    <property type="protein sequence ID" value="SDB96479.1"/>
    <property type="molecule type" value="Genomic_DNA"/>
</dbReference>
<keyword evidence="5" id="KW-0547">Nucleotide-binding</keyword>
<dbReference type="OrthoDB" id="501320at2"/>
<dbReference type="Pfam" id="PF00005">
    <property type="entry name" value="ABC_tran"/>
    <property type="match status" value="2"/>
</dbReference>
<name>A0A1G6HQC6_9ACTN</name>
<evidence type="ECO:0000256" key="1">
    <source>
        <dbReference type="ARBA" id="ARBA00022448"/>
    </source>
</evidence>
<dbReference type="AlphaFoldDB" id="A0A1G6HQC6"/>
<feature type="domain" description="ABC transporter" evidence="9">
    <location>
        <begin position="7"/>
        <end position="242"/>
    </location>
</feature>
<dbReference type="PANTHER" id="PTHR43790">
    <property type="entry name" value="CARBOHYDRATE TRANSPORT ATP-BINDING PROTEIN MG119-RELATED"/>
    <property type="match status" value="1"/>
</dbReference>
<evidence type="ECO:0000313" key="10">
    <source>
        <dbReference type="EMBL" id="SDB96479.1"/>
    </source>
</evidence>
<dbReference type="PROSITE" id="PS50893">
    <property type="entry name" value="ABC_TRANSPORTER_2"/>
    <property type="match status" value="2"/>
</dbReference>
<keyword evidence="7" id="KW-1278">Translocase</keyword>
<reference evidence="10 11" key="1">
    <citation type="submission" date="2016-06" db="EMBL/GenBank/DDBJ databases">
        <authorList>
            <person name="Olsen C.W."/>
            <person name="Carey S."/>
            <person name="Hinshaw L."/>
            <person name="Karasin A.I."/>
        </authorList>
    </citation>
    <scope>NUCLEOTIDE SEQUENCE [LARGE SCALE GENOMIC DNA]</scope>
    <source>
        <strain evidence="10 11">LZ-22</strain>
    </source>
</reference>
<evidence type="ECO:0000256" key="3">
    <source>
        <dbReference type="ARBA" id="ARBA00022597"/>
    </source>
</evidence>
<protein>
    <submittedName>
        <fullName evidence="10">Monosaccharide ABC transporter ATP-binding protein, CUT2 family</fullName>
    </submittedName>
</protein>
<organism evidence="10 11">
    <name type="scientific">Raineyella antarctica</name>
    <dbReference type="NCBI Taxonomy" id="1577474"/>
    <lineage>
        <taxon>Bacteria</taxon>
        <taxon>Bacillati</taxon>
        <taxon>Actinomycetota</taxon>
        <taxon>Actinomycetes</taxon>
        <taxon>Propionibacteriales</taxon>
        <taxon>Propionibacteriaceae</taxon>
        <taxon>Raineyella</taxon>
    </lineage>
</organism>
<dbReference type="GO" id="GO:0016887">
    <property type="term" value="F:ATP hydrolysis activity"/>
    <property type="evidence" value="ECO:0007669"/>
    <property type="project" value="InterPro"/>
</dbReference>
<dbReference type="RefSeq" id="WP_092612961.1">
    <property type="nucleotide sequence ID" value="NZ_FMYF01000012.1"/>
</dbReference>
<dbReference type="Gene3D" id="3.40.50.300">
    <property type="entry name" value="P-loop containing nucleotide triphosphate hydrolases"/>
    <property type="match status" value="2"/>
</dbReference>
<keyword evidence="8" id="KW-0472">Membrane</keyword>